<name>A0A0A9BC33_ARUDO</name>
<reference evidence="2" key="2">
    <citation type="journal article" date="2015" name="Data Brief">
        <title>Shoot transcriptome of the giant reed, Arundo donax.</title>
        <authorList>
            <person name="Barrero R.A."/>
            <person name="Guerrero F.D."/>
            <person name="Moolhuijzen P."/>
            <person name="Goolsby J.A."/>
            <person name="Tidwell J."/>
            <person name="Bellgard S.E."/>
            <person name="Bellgard M.I."/>
        </authorList>
    </citation>
    <scope>NUCLEOTIDE SEQUENCE</scope>
    <source>
        <tissue evidence="2">Shoot tissue taken approximately 20 cm above the soil surface</tissue>
    </source>
</reference>
<proteinExistence type="predicted"/>
<organism evidence="2">
    <name type="scientific">Arundo donax</name>
    <name type="common">Giant reed</name>
    <name type="synonym">Donax arundinaceus</name>
    <dbReference type="NCBI Taxonomy" id="35708"/>
    <lineage>
        <taxon>Eukaryota</taxon>
        <taxon>Viridiplantae</taxon>
        <taxon>Streptophyta</taxon>
        <taxon>Embryophyta</taxon>
        <taxon>Tracheophyta</taxon>
        <taxon>Spermatophyta</taxon>
        <taxon>Magnoliopsida</taxon>
        <taxon>Liliopsida</taxon>
        <taxon>Poales</taxon>
        <taxon>Poaceae</taxon>
        <taxon>PACMAD clade</taxon>
        <taxon>Arundinoideae</taxon>
        <taxon>Arundineae</taxon>
        <taxon>Arundo</taxon>
    </lineage>
</organism>
<accession>A0A0A9BC33</accession>
<keyword evidence="1" id="KW-1133">Transmembrane helix</keyword>
<feature type="transmembrane region" description="Helical" evidence="1">
    <location>
        <begin position="6"/>
        <end position="23"/>
    </location>
</feature>
<dbReference type="AlphaFoldDB" id="A0A0A9BC33"/>
<evidence type="ECO:0000313" key="2">
    <source>
        <dbReference type="EMBL" id="JAD60896.1"/>
    </source>
</evidence>
<keyword evidence="1" id="KW-0472">Membrane</keyword>
<keyword evidence="1" id="KW-0812">Transmembrane</keyword>
<protein>
    <submittedName>
        <fullName evidence="2">Uncharacterized protein</fullName>
    </submittedName>
</protein>
<evidence type="ECO:0000256" key="1">
    <source>
        <dbReference type="SAM" id="Phobius"/>
    </source>
</evidence>
<dbReference type="EMBL" id="GBRH01236999">
    <property type="protein sequence ID" value="JAD60896.1"/>
    <property type="molecule type" value="Transcribed_RNA"/>
</dbReference>
<sequence>MVVVVVFTIYVSIVIQLLIHILTKNKQLTLSHYFSP</sequence>
<reference evidence="2" key="1">
    <citation type="submission" date="2014-09" db="EMBL/GenBank/DDBJ databases">
        <authorList>
            <person name="Magalhaes I.L.F."/>
            <person name="Oliveira U."/>
            <person name="Santos F.R."/>
            <person name="Vidigal T.H.D.A."/>
            <person name="Brescovit A.D."/>
            <person name="Santos A.J."/>
        </authorList>
    </citation>
    <scope>NUCLEOTIDE SEQUENCE</scope>
    <source>
        <tissue evidence="2">Shoot tissue taken approximately 20 cm above the soil surface</tissue>
    </source>
</reference>